<feature type="region of interest" description="Disordered" evidence="1">
    <location>
        <begin position="46"/>
        <end position="126"/>
    </location>
</feature>
<dbReference type="EMBL" id="CP136426">
    <property type="protein sequence ID" value="WOC51556.1"/>
    <property type="molecule type" value="Genomic_DNA"/>
</dbReference>
<evidence type="ECO:0000313" key="2">
    <source>
        <dbReference type="EMBL" id="WOC51556.1"/>
    </source>
</evidence>
<feature type="compositionally biased region" description="Basic and acidic residues" evidence="1">
    <location>
        <begin position="9"/>
        <end position="31"/>
    </location>
</feature>
<reference evidence="2" key="1">
    <citation type="submission" date="2023-10" db="EMBL/GenBank/DDBJ databases">
        <title>Characterization and whole genome sequencing of a novel strain of Bergeyella porcorum QD2021 isolated from pig.</title>
        <authorList>
            <person name="Liu G."/>
            <person name="Chen C."/>
            <person name="Han X."/>
        </authorList>
    </citation>
    <scope>NUCLEOTIDE SEQUENCE</scope>
    <source>
        <strain evidence="2">QD2021</strain>
    </source>
</reference>
<evidence type="ECO:0000313" key="3">
    <source>
        <dbReference type="Proteomes" id="UP001432059"/>
    </source>
</evidence>
<dbReference type="KEGG" id="bpor:BPO_0909"/>
<dbReference type="Proteomes" id="UP001432059">
    <property type="component" value="Chromosome"/>
</dbReference>
<accession>A0AAU0F0J3</accession>
<sequence>MAQQQPAKADAKANKEQKRAEHLAEMQKELHLTPTQVAQIKTLHEKHYAEREQQRAKQSEIRKQMAEDKAKKKQQMEAEMKKILTPEQFTQWQAKKEEKHKEMEQKRKHLKETNKDRKWGQTPSKS</sequence>
<feature type="region of interest" description="Disordered" evidence="1">
    <location>
        <begin position="1"/>
        <end position="34"/>
    </location>
</feature>
<organism evidence="2 3">
    <name type="scientific">Bergeyella porcorum</name>
    <dbReference type="NCBI Taxonomy" id="1735111"/>
    <lineage>
        <taxon>Bacteria</taxon>
        <taxon>Pseudomonadati</taxon>
        <taxon>Bacteroidota</taxon>
        <taxon>Flavobacteriia</taxon>
        <taxon>Flavobacteriales</taxon>
        <taxon>Weeksellaceae</taxon>
        <taxon>Bergeyella</taxon>
    </lineage>
</organism>
<gene>
    <name evidence="2" type="ORF">BPO_0909</name>
</gene>
<protein>
    <submittedName>
        <fullName evidence="2">Uncharacterized protein</fullName>
    </submittedName>
</protein>
<keyword evidence="3" id="KW-1185">Reference proteome</keyword>
<feature type="compositionally biased region" description="Basic and acidic residues" evidence="1">
    <location>
        <begin position="46"/>
        <end position="84"/>
    </location>
</feature>
<name>A0AAU0F0J3_9FLAO</name>
<dbReference type="AlphaFoldDB" id="A0AAU0F0J3"/>
<proteinExistence type="predicted"/>
<feature type="compositionally biased region" description="Basic and acidic residues" evidence="1">
    <location>
        <begin position="94"/>
        <end position="119"/>
    </location>
</feature>
<evidence type="ECO:0000256" key="1">
    <source>
        <dbReference type="SAM" id="MobiDB-lite"/>
    </source>
</evidence>